<dbReference type="InterPro" id="IPR008571">
    <property type="entry name" value="HerA-like"/>
</dbReference>
<gene>
    <name evidence="3" type="ORF">CHR55_32665</name>
</gene>
<dbReference type="EMBL" id="NOVD01000076">
    <property type="protein sequence ID" value="PCK22289.1"/>
    <property type="molecule type" value="Genomic_DNA"/>
</dbReference>
<dbReference type="InterPro" id="IPR027417">
    <property type="entry name" value="P-loop_NTPase"/>
</dbReference>
<evidence type="ECO:0000313" key="4">
    <source>
        <dbReference type="Proteomes" id="UP000230886"/>
    </source>
</evidence>
<evidence type="ECO:0000256" key="1">
    <source>
        <dbReference type="SAM" id="MobiDB-lite"/>
    </source>
</evidence>
<dbReference type="SUPFAM" id="SSF52540">
    <property type="entry name" value="P-loop containing nucleoside triphosphate hydrolases"/>
    <property type="match status" value="1"/>
</dbReference>
<reference evidence="3 4" key="1">
    <citation type="submission" date="2017-07" db="EMBL/GenBank/DDBJ databases">
        <title>Draft sequence of Rhodococcus enclensis 23b-28.</title>
        <authorList>
            <person name="Besaury L."/>
            <person name="Sancelme M."/>
            <person name="Amato P."/>
            <person name="Lallement A."/>
            <person name="Delort A.-M."/>
        </authorList>
    </citation>
    <scope>NUCLEOTIDE SEQUENCE [LARGE SCALE GENOMIC DNA]</scope>
    <source>
        <strain evidence="3 4">23b-28</strain>
    </source>
</reference>
<organism evidence="3 4">
    <name type="scientific">Rhodococcus qingshengii</name>
    <dbReference type="NCBI Taxonomy" id="334542"/>
    <lineage>
        <taxon>Bacteria</taxon>
        <taxon>Bacillati</taxon>
        <taxon>Actinomycetota</taxon>
        <taxon>Actinomycetes</taxon>
        <taxon>Mycobacteriales</taxon>
        <taxon>Nocardiaceae</taxon>
        <taxon>Rhodococcus</taxon>
        <taxon>Rhodococcus erythropolis group</taxon>
    </lineage>
</organism>
<dbReference type="AlphaFoldDB" id="A0A2A5IZ85"/>
<protein>
    <recommendedName>
        <fullName evidence="2">Helicase HerA central domain-containing protein</fullName>
    </recommendedName>
</protein>
<feature type="compositionally biased region" description="Polar residues" evidence="1">
    <location>
        <begin position="709"/>
        <end position="719"/>
    </location>
</feature>
<dbReference type="Proteomes" id="UP000230886">
    <property type="component" value="Unassembled WGS sequence"/>
</dbReference>
<feature type="region of interest" description="Disordered" evidence="1">
    <location>
        <begin position="690"/>
        <end position="728"/>
    </location>
</feature>
<evidence type="ECO:0000259" key="2">
    <source>
        <dbReference type="Pfam" id="PF01935"/>
    </source>
</evidence>
<evidence type="ECO:0000313" key="3">
    <source>
        <dbReference type="EMBL" id="PCK22289.1"/>
    </source>
</evidence>
<dbReference type="PANTHER" id="PTHR42957">
    <property type="entry name" value="HELICASE MJ1565-RELATED"/>
    <property type="match status" value="1"/>
</dbReference>
<dbReference type="Gene3D" id="3.40.50.300">
    <property type="entry name" value="P-loop containing nucleotide triphosphate hydrolases"/>
    <property type="match status" value="2"/>
</dbReference>
<dbReference type="InterPro" id="IPR002789">
    <property type="entry name" value="HerA_central"/>
</dbReference>
<feature type="region of interest" description="Disordered" evidence="1">
    <location>
        <begin position="650"/>
        <end position="669"/>
    </location>
</feature>
<feature type="domain" description="Helicase HerA central" evidence="2">
    <location>
        <begin position="146"/>
        <end position="212"/>
    </location>
</feature>
<sequence>MDIGGLAVIGSPSTCDSAVLNLSSRSYHLALLGSMLAFTIVFDNGSEEMALGTVTKVETINPVHTANAREAMHVATNGAIEHQSGDSGDTRAVTIKVEAVFRNWDGKWRKHAAVLSNSPATGTPVALLDQQTADELMADTDQPAYIGTLRGSSVRIPFTLPDFSGPRGSRHLAVLGATGSGKSVCFEYVLASQLRWPGMGQIILDPQGQWATEHGLPFSLQGLATACGRTVFVARLSQSLRLRKDAPLFLRLLEESKWFRNLAFGAGADENVAQARDMLHAALQDKKALKAACGTDDWTESAPEAVMTYLLDSLHGILPAGTIYAGTEQQNRVARTIYRPTSDSEGEPIAEHILDRLPPGALDPSGHQKFQQLLAVFSALHSLWSPYSPTGAMKIAAGADPESLGATDRRRDAWGLMRQVMAPKAGQPAPWLVLDLSADLSQLNLDGNDADTTGDVMAATRLLDSAEVKARIMSQLLNTLKLAGQQQFTAGGSLNVQVVVDEAWQYAGPADSTQPDALVSLSNQFAGDCRDVRKFGIGFAFILQSATGLRDDIWRQLAVLLVGYGLHDQSDIKRMAGRVSDSHLALYRAAPPPEATGRYTWMCVGGAVTGLSFGANPVFLESVTDPMAWLNWNDAWITRIRREFSQHLPAGDTGGRLTHLPSRPGYDDPAMEVHARRRAVVDGRASATGVASVADALAGRPQRRDRNSLAHNTTSTWTNRQDDDPPPF</sequence>
<dbReference type="Pfam" id="PF01935">
    <property type="entry name" value="DUF87"/>
    <property type="match status" value="1"/>
</dbReference>
<accession>A0A2A5IZ85</accession>
<proteinExistence type="predicted"/>
<comment type="caution">
    <text evidence="3">The sequence shown here is derived from an EMBL/GenBank/DDBJ whole genome shotgun (WGS) entry which is preliminary data.</text>
</comment>
<dbReference type="RefSeq" id="WP_099699008.1">
    <property type="nucleotide sequence ID" value="NZ_NOVD01000076.1"/>
</dbReference>
<name>A0A2A5IZ85_RHOSG</name>
<dbReference type="PANTHER" id="PTHR42957:SF1">
    <property type="entry name" value="HELICASE MJ1565-RELATED"/>
    <property type="match status" value="1"/>
</dbReference>